<dbReference type="PANTHER" id="PTHR46383:SF4">
    <property type="entry name" value="AMINOTRANSFERASE"/>
    <property type="match status" value="1"/>
</dbReference>
<accession>A0A1I5XBK7</accession>
<dbReference type="FunFam" id="3.40.640.10:FF:000033">
    <property type="entry name" value="Aspartate aminotransferase"/>
    <property type="match status" value="1"/>
</dbReference>
<dbReference type="RefSeq" id="WP_092480365.1">
    <property type="nucleotide sequence ID" value="NZ_FOXW01000004.1"/>
</dbReference>
<evidence type="ECO:0000313" key="9">
    <source>
        <dbReference type="Proteomes" id="UP000199136"/>
    </source>
</evidence>
<dbReference type="Gene3D" id="3.40.640.10">
    <property type="entry name" value="Type I PLP-dependent aspartate aminotransferase-like (Major domain)"/>
    <property type="match status" value="1"/>
</dbReference>
<evidence type="ECO:0000256" key="6">
    <source>
        <dbReference type="RuleBase" id="RU000481"/>
    </source>
</evidence>
<sequence>MKELLNKDVLQLQTSEIRAFNQYAVDNQASLFLTLGEPDFPTPESIKEAAIDSLNRNQTRYSSAQGSLELREAICAFEKKTNRVDYSPEEVMITVGSTEAISTALATLLNPGEEVIILQPAFPLYRQLIQMNRGVCVSIDTSENQFQLSEEMLEAVITPKTKAIIINTPNNPTGTMLDASSLKVIYEAVKKHELFVISDEVYNQLVFTELPKPLSQYTDIKKYIITCQSFSKPYAMTGWRIGYLIADQEFIEEALKIHQYVLSCVNTFIQDAAIAALDYDVKEMLDSYRLRRDYVYDRLRAMGVDVELPDGTFYILPSIKKYGMTSYEFCKQLVLDQGVALIPGSYFEADDYVRISFCVDRNVLEEAMDRLELFLSRLPKAEEQ</sequence>
<dbReference type="InterPro" id="IPR050596">
    <property type="entry name" value="AspAT/PAT-like"/>
</dbReference>
<dbReference type="AlphaFoldDB" id="A0A1I5XBK7"/>
<dbReference type="PROSITE" id="PS00105">
    <property type="entry name" value="AA_TRANSFER_CLASS_1"/>
    <property type="match status" value="1"/>
</dbReference>
<dbReference type="GO" id="GO:0008483">
    <property type="term" value="F:transaminase activity"/>
    <property type="evidence" value="ECO:0007669"/>
    <property type="project" value="UniProtKB-KW"/>
</dbReference>
<keyword evidence="5" id="KW-0663">Pyridoxal phosphate</keyword>
<dbReference type="EC" id="2.6.1.-" evidence="6"/>
<keyword evidence="3 6" id="KW-0032">Aminotransferase</keyword>
<comment type="cofactor">
    <cofactor evidence="1 6">
        <name>pyridoxal 5'-phosphate</name>
        <dbReference type="ChEBI" id="CHEBI:597326"/>
    </cofactor>
</comment>
<dbReference type="STRING" id="82801.SAMN04488506_1314"/>
<protein>
    <recommendedName>
        <fullName evidence="6">Aminotransferase</fullName>
        <ecNumber evidence="6">2.6.1.-</ecNumber>
    </recommendedName>
</protein>
<comment type="similarity">
    <text evidence="2 6">Belongs to the class-I pyridoxal-phosphate-dependent aminotransferase family.</text>
</comment>
<evidence type="ECO:0000256" key="5">
    <source>
        <dbReference type="ARBA" id="ARBA00022898"/>
    </source>
</evidence>
<dbReference type="PANTHER" id="PTHR46383">
    <property type="entry name" value="ASPARTATE AMINOTRANSFERASE"/>
    <property type="match status" value="1"/>
</dbReference>
<evidence type="ECO:0000259" key="7">
    <source>
        <dbReference type="Pfam" id="PF00155"/>
    </source>
</evidence>
<dbReference type="InterPro" id="IPR004838">
    <property type="entry name" value="NHTrfase_class1_PyrdxlP-BS"/>
</dbReference>
<dbReference type="InterPro" id="IPR015422">
    <property type="entry name" value="PyrdxlP-dep_Trfase_small"/>
</dbReference>
<dbReference type="EMBL" id="FOXW01000004">
    <property type="protein sequence ID" value="SFQ29037.1"/>
    <property type="molecule type" value="Genomic_DNA"/>
</dbReference>
<dbReference type="Proteomes" id="UP000199136">
    <property type="component" value="Unassembled WGS sequence"/>
</dbReference>
<reference evidence="8 9" key="1">
    <citation type="submission" date="2016-10" db="EMBL/GenBank/DDBJ databases">
        <authorList>
            <person name="de Groot N.N."/>
        </authorList>
    </citation>
    <scope>NUCLEOTIDE SEQUENCE [LARGE SCALE GENOMIC DNA]</scope>
    <source>
        <strain evidence="8 9">DSM 20581</strain>
    </source>
</reference>
<evidence type="ECO:0000313" key="8">
    <source>
        <dbReference type="EMBL" id="SFQ29037.1"/>
    </source>
</evidence>
<dbReference type="GO" id="GO:0006520">
    <property type="term" value="P:amino acid metabolic process"/>
    <property type="evidence" value="ECO:0007669"/>
    <property type="project" value="InterPro"/>
</dbReference>
<dbReference type="Pfam" id="PF00155">
    <property type="entry name" value="Aminotran_1_2"/>
    <property type="match status" value="1"/>
</dbReference>
<keyword evidence="9" id="KW-1185">Reference proteome</keyword>
<dbReference type="InterPro" id="IPR015421">
    <property type="entry name" value="PyrdxlP-dep_Trfase_major"/>
</dbReference>
<feature type="domain" description="Aminotransferase class I/classII large" evidence="7">
    <location>
        <begin position="33"/>
        <end position="371"/>
    </location>
</feature>
<dbReference type="InterPro" id="IPR015424">
    <property type="entry name" value="PyrdxlP-dep_Trfase"/>
</dbReference>
<dbReference type="SUPFAM" id="SSF53383">
    <property type="entry name" value="PLP-dependent transferases"/>
    <property type="match status" value="1"/>
</dbReference>
<gene>
    <name evidence="8" type="ORF">SAMN04488506_1314</name>
</gene>
<proteinExistence type="inferred from homology"/>
<name>A0A1I5XBK7_9LACT</name>
<dbReference type="InterPro" id="IPR004839">
    <property type="entry name" value="Aminotransferase_I/II_large"/>
</dbReference>
<dbReference type="Gene3D" id="3.90.1150.10">
    <property type="entry name" value="Aspartate Aminotransferase, domain 1"/>
    <property type="match status" value="1"/>
</dbReference>
<dbReference type="CDD" id="cd00609">
    <property type="entry name" value="AAT_like"/>
    <property type="match status" value="1"/>
</dbReference>
<organism evidence="8 9">
    <name type="scientific">Desemzia incerta</name>
    <dbReference type="NCBI Taxonomy" id="82801"/>
    <lineage>
        <taxon>Bacteria</taxon>
        <taxon>Bacillati</taxon>
        <taxon>Bacillota</taxon>
        <taxon>Bacilli</taxon>
        <taxon>Lactobacillales</taxon>
        <taxon>Carnobacteriaceae</taxon>
        <taxon>Desemzia</taxon>
    </lineage>
</organism>
<keyword evidence="4 6" id="KW-0808">Transferase</keyword>
<evidence type="ECO:0000256" key="3">
    <source>
        <dbReference type="ARBA" id="ARBA00022576"/>
    </source>
</evidence>
<dbReference type="OrthoDB" id="9802328at2"/>
<dbReference type="GO" id="GO:0030170">
    <property type="term" value="F:pyridoxal phosphate binding"/>
    <property type="evidence" value="ECO:0007669"/>
    <property type="project" value="InterPro"/>
</dbReference>
<evidence type="ECO:0000256" key="4">
    <source>
        <dbReference type="ARBA" id="ARBA00022679"/>
    </source>
</evidence>
<evidence type="ECO:0000256" key="1">
    <source>
        <dbReference type="ARBA" id="ARBA00001933"/>
    </source>
</evidence>
<evidence type="ECO:0000256" key="2">
    <source>
        <dbReference type="ARBA" id="ARBA00007441"/>
    </source>
</evidence>